<feature type="region of interest" description="Disordered" evidence="1">
    <location>
        <begin position="1"/>
        <end position="120"/>
    </location>
</feature>
<evidence type="ECO:0000256" key="1">
    <source>
        <dbReference type="SAM" id="MobiDB-lite"/>
    </source>
</evidence>
<keyword evidence="3" id="KW-1185">Reference proteome</keyword>
<dbReference type="Proteomes" id="UP000593567">
    <property type="component" value="Unassembled WGS sequence"/>
</dbReference>
<evidence type="ECO:0000313" key="2">
    <source>
        <dbReference type="EMBL" id="KAF6032954.1"/>
    </source>
</evidence>
<comment type="caution">
    <text evidence="2">The sequence shown here is derived from an EMBL/GenBank/DDBJ whole genome shotgun (WGS) entry which is preliminary data.</text>
</comment>
<feature type="compositionally biased region" description="Polar residues" evidence="1">
    <location>
        <begin position="105"/>
        <end position="115"/>
    </location>
</feature>
<dbReference type="EMBL" id="VXIV02001465">
    <property type="protein sequence ID" value="KAF6032954.1"/>
    <property type="molecule type" value="Genomic_DNA"/>
</dbReference>
<organism evidence="2 3">
    <name type="scientific">Bugula neritina</name>
    <name type="common">Brown bryozoan</name>
    <name type="synonym">Sertularia neritina</name>
    <dbReference type="NCBI Taxonomy" id="10212"/>
    <lineage>
        <taxon>Eukaryota</taxon>
        <taxon>Metazoa</taxon>
        <taxon>Spiralia</taxon>
        <taxon>Lophotrochozoa</taxon>
        <taxon>Bryozoa</taxon>
        <taxon>Gymnolaemata</taxon>
        <taxon>Cheilostomatida</taxon>
        <taxon>Flustrina</taxon>
        <taxon>Buguloidea</taxon>
        <taxon>Bugulidae</taxon>
        <taxon>Bugula</taxon>
    </lineage>
</organism>
<proteinExistence type="predicted"/>
<dbReference type="AlphaFoldDB" id="A0A7J7K4T4"/>
<evidence type="ECO:0000313" key="3">
    <source>
        <dbReference type="Proteomes" id="UP000593567"/>
    </source>
</evidence>
<feature type="compositionally biased region" description="Low complexity" evidence="1">
    <location>
        <begin position="79"/>
        <end position="93"/>
    </location>
</feature>
<name>A0A7J7K4T4_BUGNE</name>
<accession>A0A7J7K4T4</accession>
<protein>
    <submittedName>
        <fullName evidence="2">KATNB1</fullName>
    </submittedName>
</protein>
<gene>
    <name evidence="2" type="ORF">EB796_008750</name>
</gene>
<reference evidence="2" key="1">
    <citation type="submission" date="2020-06" db="EMBL/GenBank/DDBJ databases">
        <title>Draft genome of Bugula neritina, a colonial animal packing powerful symbionts and potential medicines.</title>
        <authorList>
            <person name="Rayko M."/>
        </authorList>
    </citation>
    <scope>NUCLEOTIDE SEQUENCE [LARGE SCALE GENOMIC DNA]</scope>
    <source>
        <strain evidence="2">Kwan_BN1</strain>
    </source>
</reference>
<feature type="compositionally biased region" description="Low complexity" evidence="1">
    <location>
        <begin position="26"/>
        <end position="48"/>
    </location>
</feature>
<sequence>MSRQVAKSMYVDGMGSAPNSPCENYRSLLDSRSSSPTLSNRSVSPSVVRNRRSQSTRSDDSSKAIVRQTKSSTIRRANSMLVSSVGSPSLPSVANNLRTARRSSRGVQRSDSALKSTHGARCSRNLDLINNNTENKDVMQRLPGKRRPVTIGSA</sequence>